<keyword evidence="2" id="KW-1185">Reference proteome</keyword>
<evidence type="ECO:0000313" key="1">
    <source>
        <dbReference type="EMBL" id="KNZ60582.1"/>
    </source>
</evidence>
<dbReference type="AlphaFoldDB" id="A0A0L6VJ45"/>
<dbReference type="VEuPathDB" id="FungiDB:VP01_1532g1"/>
<comment type="caution">
    <text evidence="1">The sequence shown here is derived from an EMBL/GenBank/DDBJ whole genome shotgun (WGS) entry which is preliminary data.</text>
</comment>
<dbReference type="EMBL" id="LAVV01005920">
    <property type="protein sequence ID" value="KNZ60582.1"/>
    <property type="molecule type" value="Genomic_DNA"/>
</dbReference>
<sequence>MSATVEFMYGVLQGVFLEMLIGDFSSTTSEEGILKKDQKFMKLWVFLVKKNHKFPQLRGHLFSTSHNQQLIIQAFMNSLVSLTQTFLQYPSN</sequence>
<reference evidence="1 2" key="1">
    <citation type="submission" date="2015-08" db="EMBL/GenBank/DDBJ databases">
        <title>Next Generation Sequencing and Analysis of the Genome of Puccinia sorghi L Schw, the Causal Agent of Maize Common Rust.</title>
        <authorList>
            <person name="Rochi L."/>
            <person name="Burguener G."/>
            <person name="Darino M."/>
            <person name="Turjanski A."/>
            <person name="Kreff E."/>
            <person name="Dieguez M.J."/>
            <person name="Sacco F."/>
        </authorList>
    </citation>
    <scope>NUCLEOTIDE SEQUENCE [LARGE SCALE GENOMIC DNA]</scope>
    <source>
        <strain evidence="1 2">RO10H11247</strain>
    </source>
</reference>
<dbReference type="Proteomes" id="UP000037035">
    <property type="component" value="Unassembled WGS sequence"/>
</dbReference>
<proteinExistence type="predicted"/>
<evidence type="ECO:0000313" key="2">
    <source>
        <dbReference type="Proteomes" id="UP000037035"/>
    </source>
</evidence>
<accession>A0A0L6VJ45</accession>
<name>A0A0L6VJ45_9BASI</name>
<gene>
    <name evidence="1" type="ORF">VP01_1532g1</name>
</gene>
<protein>
    <submittedName>
        <fullName evidence="1">Uncharacterized protein</fullName>
    </submittedName>
</protein>
<organism evidence="1 2">
    <name type="scientific">Puccinia sorghi</name>
    <dbReference type="NCBI Taxonomy" id="27349"/>
    <lineage>
        <taxon>Eukaryota</taxon>
        <taxon>Fungi</taxon>
        <taxon>Dikarya</taxon>
        <taxon>Basidiomycota</taxon>
        <taxon>Pucciniomycotina</taxon>
        <taxon>Pucciniomycetes</taxon>
        <taxon>Pucciniales</taxon>
        <taxon>Pucciniaceae</taxon>
        <taxon>Puccinia</taxon>
    </lineage>
</organism>